<reference evidence="2 4" key="1">
    <citation type="journal article" date="2019" name="Emerg. Microbes Infect.">
        <title>Comprehensive subspecies identification of 175 nontuberculous mycobacteria species based on 7547 genomic profiles.</title>
        <authorList>
            <person name="Matsumoto Y."/>
            <person name="Kinjo T."/>
            <person name="Motooka D."/>
            <person name="Nabeya D."/>
            <person name="Jung N."/>
            <person name="Uechi K."/>
            <person name="Horii T."/>
            <person name="Iida T."/>
            <person name="Fujita J."/>
            <person name="Nakamura S."/>
        </authorList>
    </citation>
    <scope>NUCLEOTIDE SEQUENCE [LARGE SCALE GENOMIC DNA]</scope>
    <source>
        <strain evidence="2 4">JCM 13392</strain>
    </source>
</reference>
<dbReference type="EMBL" id="BLKT01000003">
    <property type="protein sequence ID" value="GFG62449.1"/>
    <property type="molecule type" value="Genomic_DNA"/>
</dbReference>
<keyword evidence="4" id="KW-1185">Reference proteome</keyword>
<dbReference type="Proteomes" id="UP000465241">
    <property type="component" value="Unassembled WGS sequence"/>
</dbReference>
<dbReference type="AlphaFoldDB" id="A0A7I9WE05"/>
<dbReference type="InterPro" id="IPR050662">
    <property type="entry name" value="Sec-metab_biosynth-thioest"/>
</dbReference>
<evidence type="ECO:0000259" key="1">
    <source>
        <dbReference type="Pfam" id="PF17778"/>
    </source>
</evidence>
<proteinExistence type="predicted"/>
<evidence type="ECO:0000313" key="4">
    <source>
        <dbReference type="Proteomes" id="UP000465241"/>
    </source>
</evidence>
<dbReference type="InterPro" id="IPR036388">
    <property type="entry name" value="WH-like_DNA-bd_sf"/>
</dbReference>
<gene>
    <name evidence="2" type="ORF">MMUR_00890</name>
    <name evidence="3" type="ORF">MMUR_65850</name>
</gene>
<dbReference type="SUPFAM" id="SSF56281">
    <property type="entry name" value="Metallo-hydrolase/oxidoreductase"/>
    <property type="match status" value="1"/>
</dbReference>
<protein>
    <recommendedName>
        <fullName evidence="1">LACTB2 winged helix domain-containing protein</fullName>
    </recommendedName>
</protein>
<dbReference type="Pfam" id="PF17778">
    <property type="entry name" value="WHD_BLACT"/>
    <property type="match status" value="1"/>
</dbReference>
<organism evidence="2 4">
    <name type="scientific">Mycolicibacterium murale</name>
    <dbReference type="NCBI Taxonomy" id="182220"/>
    <lineage>
        <taxon>Bacteria</taxon>
        <taxon>Bacillati</taxon>
        <taxon>Actinomycetota</taxon>
        <taxon>Actinomycetes</taxon>
        <taxon>Mycobacteriales</taxon>
        <taxon>Mycobacteriaceae</taxon>
        <taxon>Mycolicibacterium</taxon>
    </lineage>
</organism>
<evidence type="ECO:0000313" key="3">
    <source>
        <dbReference type="EMBL" id="GFG62449.1"/>
    </source>
</evidence>
<dbReference type="EMBL" id="BLKT01000003">
    <property type="protein sequence ID" value="GFG55953.1"/>
    <property type="molecule type" value="Genomic_DNA"/>
</dbReference>
<dbReference type="InterPro" id="IPR041516">
    <property type="entry name" value="LACTB2_WH"/>
</dbReference>
<comment type="caution">
    <text evidence="2">The sequence shown here is derived from an EMBL/GenBank/DDBJ whole genome shotgun (WGS) entry which is preliminary data.</text>
</comment>
<dbReference type="PANTHER" id="PTHR23131:SF0">
    <property type="entry name" value="ENDORIBONUCLEASE LACTB2"/>
    <property type="match status" value="1"/>
</dbReference>
<sequence>MLPGHGPDLDDLEAVSDMYLAHRQERLDQVRGALRELGDDASARQVVEHVYTDVDQKLWEAAEKSVQAQLDYLRA</sequence>
<name>A0A7I9WE05_9MYCO</name>
<dbReference type="InterPro" id="IPR036866">
    <property type="entry name" value="RibonucZ/Hydroxyglut_hydro"/>
</dbReference>
<dbReference type="PANTHER" id="PTHR23131">
    <property type="entry name" value="ENDORIBONUCLEASE LACTB2"/>
    <property type="match status" value="1"/>
</dbReference>
<dbReference type="Gene3D" id="1.10.10.10">
    <property type="entry name" value="Winged helix-like DNA-binding domain superfamily/Winged helix DNA-binding domain"/>
    <property type="match status" value="1"/>
</dbReference>
<reference evidence="2" key="2">
    <citation type="submission" date="2020-02" db="EMBL/GenBank/DDBJ databases">
        <authorList>
            <person name="Matsumoto Y."/>
            <person name="Motooka D."/>
            <person name="Nakamura S."/>
        </authorList>
    </citation>
    <scope>NUCLEOTIDE SEQUENCE</scope>
    <source>
        <strain evidence="2">JCM 13392</strain>
    </source>
</reference>
<accession>A0A7I9WE05</accession>
<evidence type="ECO:0000313" key="2">
    <source>
        <dbReference type="EMBL" id="GFG55953.1"/>
    </source>
</evidence>
<feature type="domain" description="LACTB2 winged helix" evidence="1">
    <location>
        <begin position="42"/>
        <end position="73"/>
    </location>
</feature>